<keyword evidence="1" id="KW-0479">Metal-binding</keyword>
<dbReference type="Gene3D" id="6.10.140.2220">
    <property type="match status" value="1"/>
</dbReference>
<dbReference type="Proteomes" id="UP001212152">
    <property type="component" value="Unassembled WGS sequence"/>
</dbReference>
<evidence type="ECO:0000313" key="7">
    <source>
        <dbReference type="EMBL" id="KAJ3182616.1"/>
    </source>
</evidence>
<evidence type="ECO:0000256" key="2">
    <source>
        <dbReference type="ARBA" id="ARBA00022771"/>
    </source>
</evidence>
<dbReference type="PROSITE" id="PS50865">
    <property type="entry name" value="ZF_MYND_2"/>
    <property type="match status" value="1"/>
</dbReference>
<keyword evidence="8" id="KW-1185">Reference proteome</keyword>
<comment type="caution">
    <text evidence="7">The sequence shown here is derived from an EMBL/GenBank/DDBJ whole genome shotgun (WGS) entry which is preliminary data.</text>
</comment>
<feature type="compositionally biased region" description="Basic and acidic residues" evidence="5">
    <location>
        <begin position="384"/>
        <end position="402"/>
    </location>
</feature>
<feature type="compositionally biased region" description="Polar residues" evidence="5">
    <location>
        <begin position="85"/>
        <end position="102"/>
    </location>
</feature>
<dbReference type="PANTHER" id="PTHR12197:SF292">
    <property type="entry name" value="SET DOMAIN-CONTAINING PROTEIN"/>
    <property type="match status" value="1"/>
</dbReference>
<dbReference type="PANTHER" id="PTHR12197">
    <property type="entry name" value="HISTONE-LYSINE N-METHYLTRANSFERASE SMYD"/>
    <property type="match status" value="1"/>
</dbReference>
<dbReference type="InterPro" id="IPR001214">
    <property type="entry name" value="SET_dom"/>
</dbReference>
<dbReference type="CDD" id="cd20071">
    <property type="entry name" value="SET_SMYD"/>
    <property type="match status" value="1"/>
</dbReference>
<gene>
    <name evidence="7" type="ORF">HDU87_007954</name>
</gene>
<sequence length="424" mass="46119">MSHCGSKTQVCAYCMLRDASDDPYPHRAPGASAKLPFGCASCQQVFYCSAECQQADFDHYHASECTWLEELFLGKPAASPDRVETSNSSSNGTQEPAPVENSQGFSSYELDFIWMLARVLINRAQEKKPPANDTSEPSAAAADIVAAASKPSFAAIWAFVANAAAFSHTAIDRFVTIARVLGTLVRTAILPTAGLPPSADETLLPPAEDALPPSLRSTLSPLESSIVALICKEECNSFGLYTFAYAGAKTPRQSYGIGLYPDAVFFNHSCLPNVGHVTREGNGLRGVDESFGADMVFYAARDMAEGEEAVISYVALDESRGRRDGERKTWLEQNFFFACDCKRCNGDAEGTASDNELRKRLDRHLCGKGGCCGWFVPPQLATKNAKDSRNDSGKDLAQRAREFPESQRVALRPWICEACGRERS</sequence>
<feature type="region of interest" description="Disordered" evidence="5">
    <location>
        <begin position="383"/>
        <end position="402"/>
    </location>
</feature>
<reference evidence="7" key="1">
    <citation type="submission" date="2020-05" db="EMBL/GenBank/DDBJ databases">
        <title>Phylogenomic resolution of chytrid fungi.</title>
        <authorList>
            <person name="Stajich J.E."/>
            <person name="Amses K."/>
            <person name="Simmons R."/>
            <person name="Seto K."/>
            <person name="Myers J."/>
            <person name="Bonds A."/>
            <person name="Quandt C.A."/>
            <person name="Barry K."/>
            <person name="Liu P."/>
            <person name="Grigoriev I."/>
            <person name="Longcore J.E."/>
            <person name="James T.Y."/>
        </authorList>
    </citation>
    <scope>NUCLEOTIDE SEQUENCE</scope>
    <source>
        <strain evidence="7">JEL0379</strain>
    </source>
</reference>
<evidence type="ECO:0000256" key="3">
    <source>
        <dbReference type="ARBA" id="ARBA00022833"/>
    </source>
</evidence>
<dbReference type="InterPro" id="IPR002893">
    <property type="entry name" value="Znf_MYND"/>
</dbReference>
<dbReference type="InterPro" id="IPR046341">
    <property type="entry name" value="SET_dom_sf"/>
</dbReference>
<evidence type="ECO:0000259" key="6">
    <source>
        <dbReference type="PROSITE" id="PS50865"/>
    </source>
</evidence>
<proteinExistence type="predicted"/>
<dbReference type="SUPFAM" id="SSF144232">
    <property type="entry name" value="HIT/MYND zinc finger-like"/>
    <property type="match status" value="1"/>
</dbReference>
<dbReference type="AlphaFoldDB" id="A0AAD5XSL2"/>
<feature type="region of interest" description="Disordered" evidence="5">
    <location>
        <begin position="78"/>
        <end position="102"/>
    </location>
</feature>
<name>A0AAD5XSL2_9FUNG</name>
<dbReference type="Pfam" id="PF01753">
    <property type="entry name" value="zf-MYND"/>
    <property type="match status" value="1"/>
</dbReference>
<organism evidence="7 8">
    <name type="scientific">Geranomyces variabilis</name>
    <dbReference type="NCBI Taxonomy" id="109894"/>
    <lineage>
        <taxon>Eukaryota</taxon>
        <taxon>Fungi</taxon>
        <taxon>Fungi incertae sedis</taxon>
        <taxon>Chytridiomycota</taxon>
        <taxon>Chytridiomycota incertae sedis</taxon>
        <taxon>Chytridiomycetes</taxon>
        <taxon>Spizellomycetales</taxon>
        <taxon>Powellomycetaceae</taxon>
        <taxon>Geranomyces</taxon>
    </lineage>
</organism>
<dbReference type="GO" id="GO:0008270">
    <property type="term" value="F:zinc ion binding"/>
    <property type="evidence" value="ECO:0007669"/>
    <property type="project" value="UniProtKB-KW"/>
</dbReference>
<feature type="domain" description="MYND-type" evidence="6">
    <location>
        <begin position="11"/>
        <end position="65"/>
    </location>
</feature>
<protein>
    <recommendedName>
        <fullName evidence="6">MYND-type domain-containing protein</fullName>
    </recommendedName>
</protein>
<dbReference type="Pfam" id="PF00856">
    <property type="entry name" value="SET"/>
    <property type="match status" value="1"/>
</dbReference>
<accession>A0AAD5XSL2</accession>
<evidence type="ECO:0000256" key="5">
    <source>
        <dbReference type="SAM" id="MobiDB-lite"/>
    </source>
</evidence>
<dbReference type="Gene3D" id="2.170.270.10">
    <property type="entry name" value="SET domain"/>
    <property type="match status" value="1"/>
</dbReference>
<keyword evidence="2 4" id="KW-0863">Zinc-finger</keyword>
<evidence type="ECO:0000256" key="4">
    <source>
        <dbReference type="PROSITE-ProRule" id="PRU00134"/>
    </source>
</evidence>
<dbReference type="InterPro" id="IPR050869">
    <property type="entry name" value="H3K4_H4K5_MeTrfase"/>
</dbReference>
<evidence type="ECO:0000256" key="1">
    <source>
        <dbReference type="ARBA" id="ARBA00022723"/>
    </source>
</evidence>
<keyword evidence="3" id="KW-0862">Zinc</keyword>
<dbReference type="EMBL" id="JADGJQ010000008">
    <property type="protein sequence ID" value="KAJ3182616.1"/>
    <property type="molecule type" value="Genomic_DNA"/>
</dbReference>
<dbReference type="SUPFAM" id="SSF82199">
    <property type="entry name" value="SET domain"/>
    <property type="match status" value="1"/>
</dbReference>
<evidence type="ECO:0000313" key="8">
    <source>
        <dbReference type="Proteomes" id="UP001212152"/>
    </source>
</evidence>